<evidence type="ECO:0008006" key="4">
    <source>
        <dbReference type="Google" id="ProtNLM"/>
    </source>
</evidence>
<reference evidence="2 3" key="1">
    <citation type="journal article" date="2016" name="Nat. Commun.">
        <title>Thousands of microbial genomes shed light on interconnected biogeochemical processes in an aquifer system.</title>
        <authorList>
            <person name="Anantharaman K."/>
            <person name="Brown C.T."/>
            <person name="Hug L.A."/>
            <person name="Sharon I."/>
            <person name="Castelle C.J."/>
            <person name="Probst A.J."/>
            <person name="Thomas B.C."/>
            <person name="Singh A."/>
            <person name="Wilkins M.J."/>
            <person name="Karaoz U."/>
            <person name="Brodie E.L."/>
            <person name="Williams K.H."/>
            <person name="Hubbard S.S."/>
            <person name="Banfield J.F."/>
        </authorList>
    </citation>
    <scope>NUCLEOTIDE SEQUENCE [LARGE SCALE GENOMIC DNA]</scope>
</reference>
<evidence type="ECO:0000313" key="3">
    <source>
        <dbReference type="Proteomes" id="UP000176897"/>
    </source>
</evidence>
<proteinExistence type="predicted"/>
<protein>
    <recommendedName>
        <fullName evidence="4">Tim44-like domain-containing protein</fullName>
    </recommendedName>
</protein>
<comment type="caution">
    <text evidence="2">The sequence shown here is derived from an EMBL/GenBank/DDBJ whole genome shotgun (WGS) entry which is preliminary data.</text>
</comment>
<keyword evidence="1" id="KW-0472">Membrane</keyword>
<dbReference type="STRING" id="1802401.A3B21_04620"/>
<feature type="transmembrane region" description="Helical" evidence="1">
    <location>
        <begin position="7"/>
        <end position="27"/>
    </location>
</feature>
<sequence>MSRRTKIIIMGAVTLAILVLLILWLMLRSKAGAPAPSAAEISTLEQAAAPQAPTVPLSRATTEVSTSAPTAQAGVEAVARSFAERYGSYSNQSNFENIENLFPFMTDAMRVKEEANLARLRGLQDSSASYSGVTTQVLNVKTLSRSNSGAMLRLTTQRTESGTSLAQPRIYYQDIELALQAIDDQWKVDEALWK</sequence>
<evidence type="ECO:0000313" key="2">
    <source>
        <dbReference type="EMBL" id="OGL81704.1"/>
    </source>
</evidence>
<evidence type="ECO:0000256" key="1">
    <source>
        <dbReference type="SAM" id="Phobius"/>
    </source>
</evidence>
<dbReference type="AlphaFoldDB" id="A0A1F7UVD8"/>
<keyword evidence="1" id="KW-0812">Transmembrane</keyword>
<organism evidence="2 3">
    <name type="scientific">Candidatus Uhrbacteria bacterium RIFCSPLOWO2_01_FULL_47_24</name>
    <dbReference type="NCBI Taxonomy" id="1802401"/>
    <lineage>
        <taxon>Bacteria</taxon>
        <taxon>Candidatus Uhriibacteriota</taxon>
    </lineage>
</organism>
<keyword evidence="1" id="KW-1133">Transmembrane helix</keyword>
<dbReference type="Proteomes" id="UP000176897">
    <property type="component" value="Unassembled WGS sequence"/>
</dbReference>
<name>A0A1F7UVD8_9BACT</name>
<accession>A0A1F7UVD8</accession>
<gene>
    <name evidence="2" type="ORF">A3B21_04620</name>
</gene>
<dbReference type="EMBL" id="MGEJ01000003">
    <property type="protein sequence ID" value="OGL81704.1"/>
    <property type="molecule type" value="Genomic_DNA"/>
</dbReference>